<comment type="caution">
    <text evidence="1">The sequence shown here is derived from an EMBL/GenBank/DDBJ whole genome shotgun (WGS) entry which is preliminary data.</text>
</comment>
<dbReference type="AlphaFoldDB" id="X1C8G5"/>
<gene>
    <name evidence="1" type="ORF">S01H4_40163</name>
</gene>
<name>X1C8G5_9ZZZZ</name>
<organism evidence="1">
    <name type="scientific">marine sediment metagenome</name>
    <dbReference type="NCBI Taxonomy" id="412755"/>
    <lineage>
        <taxon>unclassified sequences</taxon>
        <taxon>metagenomes</taxon>
        <taxon>ecological metagenomes</taxon>
    </lineage>
</organism>
<reference evidence="1" key="1">
    <citation type="journal article" date="2014" name="Front. Microbiol.">
        <title>High frequency of phylogenetically diverse reductive dehalogenase-homologous genes in deep subseafloor sedimentary metagenomes.</title>
        <authorList>
            <person name="Kawai M."/>
            <person name="Futagami T."/>
            <person name="Toyoda A."/>
            <person name="Takaki Y."/>
            <person name="Nishi S."/>
            <person name="Hori S."/>
            <person name="Arai W."/>
            <person name="Tsubouchi T."/>
            <person name="Morono Y."/>
            <person name="Uchiyama I."/>
            <person name="Ito T."/>
            <person name="Fujiyama A."/>
            <person name="Inagaki F."/>
            <person name="Takami H."/>
        </authorList>
    </citation>
    <scope>NUCLEOTIDE SEQUENCE</scope>
    <source>
        <strain evidence="1">Expedition CK06-06</strain>
    </source>
</reference>
<proteinExistence type="predicted"/>
<protein>
    <submittedName>
        <fullName evidence="1">Uncharacterized protein</fullName>
    </submittedName>
</protein>
<feature type="non-terminal residue" evidence="1">
    <location>
        <position position="36"/>
    </location>
</feature>
<evidence type="ECO:0000313" key="1">
    <source>
        <dbReference type="EMBL" id="GAH04376.1"/>
    </source>
</evidence>
<dbReference type="EMBL" id="BART01021840">
    <property type="protein sequence ID" value="GAH04376.1"/>
    <property type="molecule type" value="Genomic_DNA"/>
</dbReference>
<accession>X1C8G5</accession>
<sequence length="36" mass="4160">MVVHAYYPLGETRVERQAKALIADQFEVDVICLRKP</sequence>